<dbReference type="AlphaFoldDB" id="A0A0P9SBA5"/>
<dbReference type="EMBL" id="LJQO01000561">
    <property type="protein sequence ID" value="KPX56185.1"/>
    <property type="molecule type" value="Genomic_DNA"/>
</dbReference>
<name>A0A0P9SBA5_PSEA0</name>
<dbReference type="EMBL" id="RBSP01000903">
    <property type="protein sequence ID" value="RMS40119.1"/>
    <property type="molecule type" value="Genomic_DNA"/>
</dbReference>
<dbReference type="Proteomes" id="UP000270873">
    <property type="component" value="Unassembled WGS sequence"/>
</dbReference>
<evidence type="ECO:0000313" key="1">
    <source>
        <dbReference type="EMBL" id="KPX56185.1"/>
    </source>
</evidence>
<comment type="caution">
    <text evidence="1">The sequence shown here is derived from an EMBL/GenBank/DDBJ whole genome shotgun (WGS) entry which is preliminary data.</text>
</comment>
<dbReference type="PATRIC" id="fig|251724.3.peg.532"/>
<accession>A0A0P9SBA5</accession>
<evidence type="ECO:0000313" key="2">
    <source>
        <dbReference type="EMBL" id="RMS40119.1"/>
    </source>
</evidence>
<reference evidence="1 3" key="1">
    <citation type="submission" date="2015-09" db="EMBL/GenBank/DDBJ databases">
        <title>Genome announcement of multiple Pseudomonas syringae strains.</title>
        <authorList>
            <person name="Thakur S."/>
            <person name="Wang P.W."/>
            <person name="Gong Y."/>
            <person name="Weir B.S."/>
            <person name="Guttman D.S."/>
        </authorList>
    </citation>
    <scope>NUCLEOTIDE SEQUENCE [LARGE SCALE GENOMIC DNA]</scope>
    <source>
        <strain evidence="1 3">ICMP7840</strain>
    </source>
</reference>
<sequence length="199" mass="22497">MSISLNGVFEPITEFSVLSTMARVIHLDEADDVVVVMDLVEPPVKPYVVGFEDLKLSLESGDSKPVTVGVPEFLLVLEDDLDEKTKRDRDEKWAVIAPLLDPAYPGQIFVHGEMGRLVGNRAAELGMQRKTIYRLLYRYWFYGQVRNALLKNYSAVGVANRNYTPEKRPGRKPRFQGVVIQSSKMLNAIDKRCIKLGKL</sequence>
<reference evidence="2 4" key="2">
    <citation type="submission" date="2018-08" db="EMBL/GenBank/DDBJ databases">
        <title>Recombination of ecologically and evolutionarily significant loci maintains genetic cohesion in the Pseudomonas syringae species complex.</title>
        <authorList>
            <person name="Dillon M."/>
            <person name="Thakur S."/>
            <person name="Almeida R.N.D."/>
            <person name="Weir B.S."/>
            <person name="Guttman D.S."/>
        </authorList>
    </citation>
    <scope>NUCLEOTIDE SEQUENCE [LARGE SCALE GENOMIC DNA]</scope>
    <source>
        <strain evidence="2 4">ICMP 7847</strain>
    </source>
</reference>
<organism evidence="1 3">
    <name type="scientific">Pseudomonas amygdali pv. photiniae</name>
    <dbReference type="NCBI Taxonomy" id="251724"/>
    <lineage>
        <taxon>Bacteria</taxon>
        <taxon>Pseudomonadati</taxon>
        <taxon>Pseudomonadota</taxon>
        <taxon>Gammaproteobacteria</taxon>
        <taxon>Pseudomonadales</taxon>
        <taxon>Pseudomonadaceae</taxon>
        <taxon>Pseudomonas</taxon>
        <taxon>Pseudomonas amygdali</taxon>
    </lineage>
</organism>
<evidence type="ECO:0000313" key="3">
    <source>
        <dbReference type="Proteomes" id="UP000050469"/>
    </source>
</evidence>
<dbReference type="Proteomes" id="UP000050469">
    <property type="component" value="Unassembled WGS sequence"/>
</dbReference>
<proteinExistence type="predicted"/>
<gene>
    <name evidence="1" type="ORF">ALO53_00408</name>
    <name evidence="2" type="ORF">ALP66_01081</name>
</gene>
<evidence type="ECO:0000313" key="4">
    <source>
        <dbReference type="Proteomes" id="UP000270873"/>
    </source>
</evidence>
<protein>
    <submittedName>
        <fullName evidence="1">Tn7-like transposition protein B</fullName>
    </submittedName>
</protein>